<gene>
    <name evidence="1" type="ORF">Vretimale_9716</name>
</gene>
<evidence type="ECO:0000313" key="2">
    <source>
        <dbReference type="Proteomes" id="UP000722791"/>
    </source>
</evidence>
<reference evidence="1" key="1">
    <citation type="journal article" date="2021" name="Proc. Natl. Acad. Sci. U.S.A.">
        <title>Three genomes in the algal genus Volvox reveal the fate of a haploid sex-determining region after a transition to homothallism.</title>
        <authorList>
            <person name="Yamamoto K."/>
            <person name="Hamaji T."/>
            <person name="Kawai-Toyooka H."/>
            <person name="Matsuzaki R."/>
            <person name="Takahashi F."/>
            <person name="Nishimura Y."/>
            <person name="Kawachi M."/>
            <person name="Noguchi H."/>
            <person name="Minakuchi Y."/>
            <person name="Umen J.G."/>
            <person name="Toyoda A."/>
            <person name="Nozaki H."/>
        </authorList>
    </citation>
    <scope>NUCLEOTIDE SEQUENCE</scope>
    <source>
        <strain evidence="1">NIES-3785</strain>
    </source>
</reference>
<organism evidence="1 2">
    <name type="scientific">Volvox reticuliferus</name>
    <dbReference type="NCBI Taxonomy" id="1737510"/>
    <lineage>
        <taxon>Eukaryota</taxon>
        <taxon>Viridiplantae</taxon>
        <taxon>Chlorophyta</taxon>
        <taxon>core chlorophytes</taxon>
        <taxon>Chlorophyceae</taxon>
        <taxon>CS clade</taxon>
        <taxon>Chlamydomonadales</taxon>
        <taxon>Volvocaceae</taxon>
        <taxon>Volvox</taxon>
    </lineage>
</organism>
<dbReference type="Proteomes" id="UP000722791">
    <property type="component" value="Unassembled WGS sequence"/>
</dbReference>
<sequence length="196" mass="20267">MAPSSSDQGRPVVAEMEEASISSTVDTGQSVRVLPANGQGRHDGRLAVLEDLRDGGTPIDLEFSLQRLLQPQLSGSEMPAPGVTAIAPPPSLRMRAQPRHQRHRPAAVKRSHNSAGIHRIHILCGTMAPALRRAGRRAGYFGRVSVSVILRAGRNTIVGVRKGGIASGVAVRAAAKSVASGAAAAARLSSKGAAAA</sequence>
<proteinExistence type="predicted"/>
<dbReference type="AlphaFoldDB" id="A0A8J4LP38"/>
<protein>
    <submittedName>
        <fullName evidence="1">Uncharacterized protein</fullName>
    </submittedName>
</protein>
<feature type="non-terminal residue" evidence="1">
    <location>
        <position position="196"/>
    </location>
</feature>
<comment type="caution">
    <text evidence="1">The sequence shown here is derived from an EMBL/GenBank/DDBJ whole genome shotgun (WGS) entry which is preliminary data.</text>
</comment>
<evidence type="ECO:0000313" key="1">
    <source>
        <dbReference type="EMBL" id="GIM05266.1"/>
    </source>
</evidence>
<accession>A0A8J4LP38</accession>
<name>A0A8J4LP38_9CHLO</name>
<dbReference type="EMBL" id="BNCQ01000018">
    <property type="protein sequence ID" value="GIM05266.1"/>
    <property type="molecule type" value="Genomic_DNA"/>
</dbReference>